<evidence type="ECO:0000256" key="5">
    <source>
        <dbReference type="ARBA" id="ARBA00022898"/>
    </source>
</evidence>
<keyword evidence="5 8" id="KW-0663">Pyridoxal phosphate</keyword>
<dbReference type="GO" id="GO:0019346">
    <property type="term" value="P:transsulfuration"/>
    <property type="evidence" value="ECO:0007669"/>
    <property type="project" value="InterPro"/>
</dbReference>
<evidence type="ECO:0000256" key="8">
    <source>
        <dbReference type="PIRSR" id="PIRSR001434-2"/>
    </source>
</evidence>
<protein>
    <recommendedName>
        <fullName evidence="4">cystathionine gamma-lyase</fullName>
        <ecNumber evidence="4">4.4.1.1</ecNumber>
    </recommendedName>
    <alternativeName>
        <fullName evidence="7">Gamma-cystathionase</fullName>
    </alternativeName>
</protein>
<evidence type="ECO:0000313" key="11">
    <source>
        <dbReference type="Proteomes" id="UP001243330"/>
    </source>
</evidence>
<dbReference type="FunFam" id="3.40.640.10:FF:000009">
    <property type="entry name" value="Cystathionine gamma-synthase homolog"/>
    <property type="match status" value="1"/>
</dbReference>
<dbReference type="FunFam" id="3.90.1150.10:FF:000033">
    <property type="entry name" value="Cystathionine gamma-synthase"/>
    <property type="match status" value="1"/>
</dbReference>
<name>A0AAD9AMU5_9PEZI</name>
<dbReference type="Gene3D" id="3.40.640.10">
    <property type="entry name" value="Type I PLP-dependent aspartate aminotransferase-like (Major domain)"/>
    <property type="match status" value="1"/>
</dbReference>
<evidence type="ECO:0000256" key="9">
    <source>
        <dbReference type="RuleBase" id="RU362118"/>
    </source>
</evidence>
<dbReference type="EC" id="4.4.1.1" evidence="4"/>
<comment type="caution">
    <text evidence="10">The sequence shown here is derived from an EMBL/GenBank/DDBJ whole genome shotgun (WGS) entry which is preliminary data.</text>
</comment>
<dbReference type="GO" id="GO:0005737">
    <property type="term" value="C:cytoplasm"/>
    <property type="evidence" value="ECO:0007669"/>
    <property type="project" value="TreeGrafter"/>
</dbReference>
<dbReference type="GO" id="GO:0009086">
    <property type="term" value="P:methionine biosynthetic process"/>
    <property type="evidence" value="ECO:0007669"/>
    <property type="project" value="UniProtKB-ARBA"/>
</dbReference>
<dbReference type="InterPro" id="IPR000277">
    <property type="entry name" value="Cys/Met-Metab_PyrdxlP-dep_enz"/>
</dbReference>
<evidence type="ECO:0000256" key="2">
    <source>
        <dbReference type="ARBA" id="ARBA00005038"/>
    </source>
</evidence>
<dbReference type="PANTHER" id="PTHR11808">
    <property type="entry name" value="TRANS-SULFURATION ENZYME FAMILY MEMBER"/>
    <property type="match status" value="1"/>
</dbReference>
<dbReference type="PANTHER" id="PTHR11808:SF15">
    <property type="entry name" value="CYSTATHIONINE GAMMA-LYASE"/>
    <property type="match status" value="1"/>
</dbReference>
<evidence type="ECO:0000256" key="6">
    <source>
        <dbReference type="ARBA" id="ARBA00023192"/>
    </source>
</evidence>
<proteinExistence type="inferred from homology"/>
<dbReference type="SUPFAM" id="SSF53383">
    <property type="entry name" value="PLP-dependent transferases"/>
    <property type="match status" value="1"/>
</dbReference>
<keyword evidence="6" id="KW-0028">Amino-acid biosynthesis</keyword>
<dbReference type="GO" id="GO:0030170">
    <property type="term" value="F:pyridoxal phosphate binding"/>
    <property type="evidence" value="ECO:0007669"/>
    <property type="project" value="InterPro"/>
</dbReference>
<evidence type="ECO:0000313" key="10">
    <source>
        <dbReference type="EMBL" id="KAK1849832.1"/>
    </source>
</evidence>
<dbReference type="InterPro" id="IPR015424">
    <property type="entry name" value="PyrdxlP-dep_Trfase"/>
</dbReference>
<dbReference type="Gene3D" id="3.90.1150.10">
    <property type="entry name" value="Aspartate Aminotransferase, domain 1"/>
    <property type="match status" value="1"/>
</dbReference>
<dbReference type="InterPro" id="IPR015421">
    <property type="entry name" value="PyrdxlP-dep_Trfase_major"/>
</dbReference>
<evidence type="ECO:0000256" key="3">
    <source>
        <dbReference type="ARBA" id="ARBA00009077"/>
    </source>
</evidence>
<evidence type="ECO:0000256" key="7">
    <source>
        <dbReference type="ARBA" id="ARBA00029853"/>
    </source>
</evidence>
<dbReference type="AlphaFoldDB" id="A0AAD9AMU5"/>
<evidence type="ECO:0000256" key="4">
    <source>
        <dbReference type="ARBA" id="ARBA00012085"/>
    </source>
</evidence>
<gene>
    <name evidence="10" type="ORF">CCHR01_07565</name>
</gene>
<dbReference type="Pfam" id="PF01053">
    <property type="entry name" value="Cys_Met_Meta_PP"/>
    <property type="match status" value="1"/>
</dbReference>
<comment type="cofactor">
    <cofactor evidence="1 9">
        <name>pyridoxal 5'-phosphate</name>
        <dbReference type="ChEBI" id="CHEBI:597326"/>
    </cofactor>
</comment>
<accession>A0AAD9AMU5</accession>
<organism evidence="10 11">
    <name type="scientific">Colletotrichum chrysophilum</name>
    <dbReference type="NCBI Taxonomy" id="1836956"/>
    <lineage>
        <taxon>Eukaryota</taxon>
        <taxon>Fungi</taxon>
        <taxon>Dikarya</taxon>
        <taxon>Ascomycota</taxon>
        <taxon>Pezizomycotina</taxon>
        <taxon>Sordariomycetes</taxon>
        <taxon>Hypocreomycetidae</taxon>
        <taxon>Glomerellales</taxon>
        <taxon>Glomerellaceae</taxon>
        <taxon>Colletotrichum</taxon>
        <taxon>Colletotrichum gloeosporioides species complex</taxon>
    </lineage>
</organism>
<evidence type="ECO:0000256" key="1">
    <source>
        <dbReference type="ARBA" id="ARBA00001933"/>
    </source>
</evidence>
<dbReference type="CDD" id="cd00614">
    <property type="entry name" value="CGS_like"/>
    <property type="match status" value="1"/>
</dbReference>
<reference evidence="10" key="1">
    <citation type="submission" date="2023-01" db="EMBL/GenBank/DDBJ databases">
        <title>Colletotrichum chrysophilum M932 genome sequence.</title>
        <authorList>
            <person name="Baroncelli R."/>
        </authorList>
    </citation>
    <scope>NUCLEOTIDE SEQUENCE</scope>
    <source>
        <strain evidence="10">M932</strain>
    </source>
</reference>
<dbReference type="GO" id="GO:0004123">
    <property type="term" value="F:cystathionine gamma-lyase activity"/>
    <property type="evidence" value="ECO:0007669"/>
    <property type="project" value="TreeGrafter"/>
</dbReference>
<dbReference type="GO" id="GO:0019343">
    <property type="term" value="P:cysteine biosynthetic process via cystathionine"/>
    <property type="evidence" value="ECO:0007669"/>
    <property type="project" value="TreeGrafter"/>
</dbReference>
<comment type="similarity">
    <text evidence="3 9">Belongs to the trans-sulfuration enzymes family.</text>
</comment>
<comment type="pathway">
    <text evidence="2">Amino-acid biosynthesis; L-cysteine biosynthesis; L-cysteine from L-homocysteine and L-serine: step 2/2.</text>
</comment>
<dbReference type="Proteomes" id="UP001243330">
    <property type="component" value="Unassembled WGS sequence"/>
</dbReference>
<feature type="modified residue" description="N6-(pyridoxal phosphate)lysine" evidence="8">
    <location>
        <position position="203"/>
    </location>
</feature>
<dbReference type="EMBL" id="JAQOWY010000134">
    <property type="protein sequence ID" value="KAK1849832.1"/>
    <property type="molecule type" value="Genomic_DNA"/>
</dbReference>
<dbReference type="InterPro" id="IPR015422">
    <property type="entry name" value="PyrdxlP-dep_Trfase_small"/>
</dbReference>
<sequence length="394" mass="42318">MPSQQHSEKQLSFGTNAVHAGLPHDPTTGALSEQICLATTFAQPDINQPASKYIYSRSNKPNRESFEQALATLEHAKHALAFSSGLAATAAVIHGLVTPGGHVICNADLYGGTYRFLTRLGAVAVDFAPSLERDMATFVRDDTQLIWIETPSNPTLSLVDIRAVTEIAHARGIMVVVDSTMLSPYLQNPLDHGADIVLHSVTKYINGHSDVLMGAVAFNSDDLKKKLAFVQTAAGSVPSPFDCWLAHRGLKTLHLRVHTASASAAALASLLEASPHVLAVNYPGLPSHPRRQIAQRQHRAGMGGAMVSFRIRGGGDAAARFCKATKYFTLAESLGGVESLCEIPARMTHASMPREERESVGVYDDLVRLSLGVEDVEDLKGDLELALAEAVKDQ</sequence>
<keyword evidence="11" id="KW-1185">Reference proteome</keyword>
<keyword evidence="6" id="KW-0198">Cysteine biosynthesis</keyword>
<dbReference type="PIRSF" id="PIRSF001434">
    <property type="entry name" value="CGS"/>
    <property type="match status" value="1"/>
</dbReference>